<dbReference type="STRING" id="54915.ADS79_20925"/>
<accession>A0A0K9YRH2</accession>
<evidence type="ECO:0000313" key="1">
    <source>
        <dbReference type="EMBL" id="GED66452.1"/>
    </source>
</evidence>
<protein>
    <recommendedName>
        <fullName evidence="5">Peptidyl-prolyl cis-trans isomerase</fullName>
    </recommendedName>
</protein>
<dbReference type="RefSeq" id="WP_049740310.1">
    <property type="nucleotide sequence ID" value="NZ_BJON01000002.1"/>
</dbReference>
<dbReference type="PATRIC" id="fig|54915.3.peg.3308"/>
<dbReference type="OrthoDB" id="2404998at2"/>
<sequence length="168" mass="18958">MSDVIVFKGAVSFPITLDPTVWVFDERKFDLSSYTGETDTDLSKQAKYLQGTGTQWDKELREGATLPSERRTLAEERKVLEGEYGIRLDPFITNAQPLPEATHVRLHREDQEAIVLSIAEVRRAILQFSKNGKPITENGPVYFYLPETLLAKEEPLTGIIAMEFISAP</sequence>
<reference evidence="3" key="1">
    <citation type="submission" date="2015-07" db="EMBL/GenBank/DDBJ databases">
        <title>Genome sequencing project for genomic taxonomy and phylogenomics of Bacillus-like bacteria.</title>
        <authorList>
            <person name="Liu B."/>
            <person name="Wang J."/>
            <person name="Zhu Y."/>
            <person name="Liu G."/>
            <person name="Chen Q."/>
            <person name="Chen Z."/>
            <person name="Lan J."/>
            <person name="Che J."/>
            <person name="Ge C."/>
            <person name="Shi H."/>
            <person name="Pan Z."/>
            <person name="Liu X."/>
        </authorList>
    </citation>
    <scope>NUCLEOTIDE SEQUENCE [LARGE SCALE GENOMIC DNA]</scope>
    <source>
        <strain evidence="3">DSM 9887</strain>
    </source>
</reference>
<dbReference type="Proteomes" id="UP000036834">
    <property type="component" value="Unassembled WGS sequence"/>
</dbReference>
<gene>
    <name evidence="2" type="ORF">ADS79_20925</name>
    <name evidence="1" type="ORF">BRE01_01540</name>
</gene>
<evidence type="ECO:0008006" key="5">
    <source>
        <dbReference type="Google" id="ProtNLM"/>
    </source>
</evidence>
<reference evidence="1 4" key="3">
    <citation type="submission" date="2019-06" db="EMBL/GenBank/DDBJ databases">
        <title>Whole genome shotgun sequence of Brevibacillus reuszeri NBRC 15719.</title>
        <authorList>
            <person name="Hosoyama A."/>
            <person name="Uohara A."/>
            <person name="Ohji S."/>
            <person name="Ichikawa N."/>
        </authorList>
    </citation>
    <scope>NUCLEOTIDE SEQUENCE [LARGE SCALE GENOMIC DNA]</scope>
    <source>
        <strain evidence="1 4">NBRC 15719</strain>
    </source>
</reference>
<keyword evidence="4" id="KW-1185">Reference proteome</keyword>
<dbReference type="EMBL" id="LGIQ01000009">
    <property type="protein sequence ID" value="KNB71276.1"/>
    <property type="molecule type" value="Genomic_DNA"/>
</dbReference>
<evidence type="ECO:0000313" key="2">
    <source>
        <dbReference type="EMBL" id="KNB71276.1"/>
    </source>
</evidence>
<comment type="caution">
    <text evidence="2">The sequence shown here is derived from an EMBL/GenBank/DDBJ whole genome shotgun (WGS) entry which is preliminary data.</text>
</comment>
<evidence type="ECO:0000313" key="3">
    <source>
        <dbReference type="Proteomes" id="UP000036834"/>
    </source>
</evidence>
<dbReference type="AlphaFoldDB" id="A0A0K9YRH2"/>
<proteinExistence type="predicted"/>
<dbReference type="EMBL" id="BJON01000002">
    <property type="protein sequence ID" value="GED66452.1"/>
    <property type="molecule type" value="Genomic_DNA"/>
</dbReference>
<evidence type="ECO:0000313" key="4">
    <source>
        <dbReference type="Proteomes" id="UP000319578"/>
    </source>
</evidence>
<name>A0A0K9YRH2_9BACL</name>
<organism evidence="2 3">
    <name type="scientific">Brevibacillus reuszeri</name>
    <dbReference type="NCBI Taxonomy" id="54915"/>
    <lineage>
        <taxon>Bacteria</taxon>
        <taxon>Bacillati</taxon>
        <taxon>Bacillota</taxon>
        <taxon>Bacilli</taxon>
        <taxon>Bacillales</taxon>
        <taxon>Paenibacillaceae</taxon>
        <taxon>Brevibacillus</taxon>
    </lineage>
</organism>
<reference evidence="2" key="2">
    <citation type="submission" date="2015-07" db="EMBL/GenBank/DDBJ databases">
        <title>MeaNS - Measles Nucleotide Surveillance Program.</title>
        <authorList>
            <person name="Tran T."/>
            <person name="Druce J."/>
        </authorList>
    </citation>
    <scope>NUCLEOTIDE SEQUENCE</scope>
    <source>
        <strain evidence="2">DSM 9887</strain>
    </source>
</reference>
<dbReference type="Proteomes" id="UP000319578">
    <property type="component" value="Unassembled WGS sequence"/>
</dbReference>